<dbReference type="GO" id="GO:0006754">
    <property type="term" value="P:ATP biosynthetic process"/>
    <property type="evidence" value="ECO:0007669"/>
    <property type="project" value="TreeGrafter"/>
</dbReference>
<evidence type="ECO:0000259" key="4">
    <source>
        <dbReference type="PROSITE" id="PS51462"/>
    </source>
</evidence>
<dbReference type="AlphaFoldDB" id="A0A0X8X6P3"/>
<dbReference type="EMBL" id="AP017372">
    <property type="protein sequence ID" value="BAU56554.2"/>
    <property type="molecule type" value="Genomic_DNA"/>
</dbReference>
<comment type="cofactor">
    <cofactor evidence="1">
        <name>Mg(2+)</name>
        <dbReference type="ChEBI" id="CHEBI:18420"/>
    </cofactor>
</comment>
<protein>
    <submittedName>
        <fullName evidence="5">Diadenosine 5'5'''-P1,P4-tetraphosphate pyrophosphohydrolase</fullName>
    </submittedName>
</protein>
<keyword evidence="6" id="KW-1185">Reference proteome</keyword>
<dbReference type="KEGG" id="hhk:HH1059_24780"/>
<dbReference type="SUPFAM" id="SSF55811">
    <property type="entry name" value="Nudix"/>
    <property type="match status" value="1"/>
</dbReference>
<name>A0A0X8X6P3_HALHR</name>
<evidence type="ECO:0000256" key="3">
    <source>
        <dbReference type="RuleBase" id="RU003476"/>
    </source>
</evidence>
<dbReference type="InterPro" id="IPR020476">
    <property type="entry name" value="Nudix_hydrolase"/>
</dbReference>
<dbReference type="PANTHER" id="PTHR21340:SF0">
    <property type="entry name" value="BIS(5'-NUCLEOSYL)-TETRAPHOSPHATASE [ASYMMETRICAL]"/>
    <property type="match status" value="1"/>
</dbReference>
<dbReference type="InterPro" id="IPR015797">
    <property type="entry name" value="NUDIX_hydrolase-like_dom_sf"/>
</dbReference>
<reference evidence="5" key="1">
    <citation type="submission" date="2016-02" db="EMBL/GenBank/DDBJ databases">
        <title>Halorhodospira halochloris DSM-1059 complete genome, version 2.</title>
        <authorList>
            <person name="Tsukatani Y."/>
        </authorList>
    </citation>
    <scope>NUCLEOTIDE SEQUENCE</scope>
    <source>
        <strain evidence="5">DSM 1059</strain>
    </source>
</reference>
<dbReference type="InterPro" id="IPR000086">
    <property type="entry name" value="NUDIX_hydrolase_dom"/>
</dbReference>
<organism evidence="5 6">
    <name type="scientific">Halorhodospira halochloris</name>
    <name type="common">Ectothiorhodospira halochloris</name>
    <dbReference type="NCBI Taxonomy" id="1052"/>
    <lineage>
        <taxon>Bacteria</taxon>
        <taxon>Pseudomonadati</taxon>
        <taxon>Pseudomonadota</taxon>
        <taxon>Gammaproteobacteria</taxon>
        <taxon>Chromatiales</taxon>
        <taxon>Ectothiorhodospiraceae</taxon>
        <taxon>Halorhodospira</taxon>
    </lineage>
</organism>
<dbReference type="GO" id="GO:0006167">
    <property type="term" value="P:AMP biosynthetic process"/>
    <property type="evidence" value="ECO:0007669"/>
    <property type="project" value="TreeGrafter"/>
</dbReference>
<dbReference type="InterPro" id="IPR020084">
    <property type="entry name" value="NUDIX_hydrolase_CS"/>
</dbReference>
<evidence type="ECO:0000256" key="2">
    <source>
        <dbReference type="ARBA" id="ARBA00022801"/>
    </source>
</evidence>
<dbReference type="PROSITE" id="PS00893">
    <property type="entry name" value="NUDIX_BOX"/>
    <property type="match status" value="1"/>
</dbReference>
<dbReference type="RefSeq" id="WP_242469159.1">
    <property type="nucleotide sequence ID" value="NZ_NRRM01000001.1"/>
</dbReference>
<evidence type="ECO:0000256" key="1">
    <source>
        <dbReference type="ARBA" id="ARBA00001946"/>
    </source>
</evidence>
<evidence type="ECO:0000313" key="6">
    <source>
        <dbReference type="Proteomes" id="UP000218890"/>
    </source>
</evidence>
<dbReference type="Pfam" id="PF00293">
    <property type="entry name" value="NUDIX"/>
    <property type="match status" value="1"/>
</dbReference>
<accession>A0A0X8X6P3</accession>
<gene>
    <name evidence="5" type="ORF">HH1059_24780</name>
</gene>
<proteinExistence type="inferred from homology"/>
<dbReference type="Gene3D" id="3.90.79.10">
    <property type="entry name" value="Nucleoside Triphosphate Pyrophosphohydrolase"/>
    <property type="match status" value="1"/>
</dbReference>
<comment type="similarity">
    <text evidence="3">Belongs to the Nudix hydrolase family.</text>
</comment>
<sequence length="166" mass="19349">MLYTSFLPNTMATRRLRQRRKRAKRRTLSAGVIPVRFAEGERLYLMLRAFQYWDFPKGKVEPGEEPLDAACREVQEEAGITDLEFCWGYEFFETGPYAQGKVARYYIGRTATQRVVLGVNPELGRPEHHEHRWVSAAEAFDLASPRVQEVLEWAEQLLRTEQLRAD</sequence>
<dbReference type="PRINTS" id="PR00502">
    <property type="entry name" value="NUDIXFAMILY"/>
</dbReference>
<dbReference type="GO" id="GO:0004081">
    <property type="term" value="F:bis(5'-nucleosyl)-tetraphosphatase (asymmetrical) activity"/>
    <property type="evidence" value="ECO:0007669"/>
    <property type="project" value="TreeGrafter"/>
</dbReference>
<dbReference type="PANTHER" id="PTHR21340">
    <property type="entry name" value="DIADENOSINE 5,5-P1,P4-TETRAPHOSPHATE PYROPHOSPHOHYDROLASE MUTT"/>
    <property type="match status" value="1"/>
</dbReference>
<keyword evidence="2 3" id="KW-0378">Hydrolase</keyword>
<dbReference type="PROSITE" id="PS51462">
    <property type="entry name" value="NUDIX"/>
    <property type="match status" value="1"/>
</dbReference>
<dbReference type="InterPro" id="IPR051325">
    <property type="entry name" value="Nudix_hydrolase_domain"/>
</dbReference>
<evidence type="ECO:0000313" key="5">
    <source>
        <dbReference type="EMBL" id="BAU56554.2"/>
    </source>
</evidence>
<dbReference type="Proteomes" id="UP000218890">
    <property type="component" value="Chromosome"/>
</dbReference>
<feature type="domain" description="Nudix hydrolase" evidence="4">
    <location>
        <begin position="25"/>
        <end position="156"/>
    </location>
</feature>